<evidence type="ECO:0000256" key="1">
    <source>
        <dbReference type="SAM" id="MobiDB-lite"/>
    </source>
</evidence>
<organism evidence="2 3">
    <name type="scientific">Herbihabitans rhizosphaerae</name>
    <dbReference type="NCBI Taxonomy" id="1872711"/>
    <lineage>
        <taxon>Bacteria</taxon>
        <taxon>Bacillati</taxon>
        <taxon>Actinomycetota</taxon>
        <taxon>Actinomycetes</taxon>
        <taxon>Pseudonocardiales</taxon>
        <taxon>Pseudonocardiaceae</taxon>
        <taxon>Herbihabitans</taxon>
    </lineage>
</organism>
<comment type="caution">
    <text evidence="2">The sequence shown here is derived from an EMBL/GenBank/DDBJ whole genome shotgun (WGS) entry which is preliminary data.</text>
</comment>
<protein>
    <submittedName>
        <fullName evidence="2">Uncharacterized protein</fullName>
    </submittedName>
</protein>
<dbReference type="Proteomes" id="UP000294257">
    <property type="component" value="Unassembled WGS sequence"/>
</dbReference>
<name>A0A4Q7KL94_9PSEU</name>
<dbReference type="AlphaFoldDB" id="A0A4Q7KL94"/>
<evidence type="ECO:0000313" key="2">
    <source>
        <dbReference type="EMBL" id="RZS37006.1"/>
    </source>
</evidence>
<gene>
    <name evidence="2" type="ORF">EV193_106241</name>
</gene>
<proteinExistence type="predicted"/>
<sequence length="42" mass="4684">MPTFSFVWKTASVQNVTDERHETANPISVANRNDPAAVRVAR</sequence>
<reference evidence="2 3" key="1">
    <citation type="submission" date="2019-02" db="EMBL/GenBank/DDBJ databases">
        <title>Genomic Encyclopedia of Type Strains, Phase IV (KMG-IV): sequencing the most valuable type-strain genomes for metagenomic binning, comparative biology and taxonomic classification.</title>
        <authorList>
            <person name="Goeker M."/>
        </authorList>
    </citation>
    <scope>NUCLEOTIDE SEQUENCE [LARGE SCALE GENOMIC DNA]</scope>
    <source>
        <strain evidence="2 3">DSM 101727</strain>
    </source>
</reference>
<feature type="region of interest" description="Disordered" evidence="1">
    <location>
        <begin position="17"/>
        <end position="42"/>
    </location>
</feature>
<dbReference type="EMBL" id="SGWQ01000006">
    <property type="protein sequence ID" value="RZS37006.1"/>
    <property type="molecule type" value="Genomic_DNA"/>
</dbReference>
<keyword evidence="3" id="KW-1185">Reference proteome</keyword>
<accession>A0A4Q7KL94</accession>
<evidence type="ECO:0000313" key="3">
    <source>
        <dbReference type="Proteomes" id="UP000294257"/>
    </source>
</evidence>